<dbReference type="Gene3D" id="2.60.40.1120">
    <property type="entry name" value="Carboxypeptidase-like, regulatory domain"/>
    <property type="match status" value="1"/>
</dbReference>
<keyword evidence="5" id="KW-0732">Signal</keyword>
<dbReference type="Pfam" id="PF07715">
    <property type="entry name" value="Plug"/>
    <property type="match status" value="1"/>
</dbReference>
<dbReference type="Proteomes" id="UP000260823">
    <property type="component" value="Unassembled WGS sequence"/>
</dbReference>
<dbReference type="Gene3D" id="2.40.170.20">
    <property type="entry name" value="TonB-dependent receptor, beta-barrel domain"/>
    <property type="match status" value="1"/>
</dbReference>
<dbReference type="NCBIfam" id="TIGR04056">
    <property type="entry name" value="OMP_RagA_SusC"/>
    <property type="match status" value="1"/>
</dbReference>
<proteinExistence type="inferred from homology"/>
<gene>
    <name evidence="10" type="ORF">DYU05_12875</name>
</gene>
<name>A0A3E2NPV8_9SPHI</name>
<keyword evidence="6 8" id="KW-0472">Membrane</keyword>
<evidence type="ECO:0000256" key="4">
    <source>
        <dbReference type="ARBA" id="ARBA00022692"/>
    </source>
</evidence>
<dbReference type="GO" id="GO:0009279">
    <property type="term" value="C:cell outer membrane"/>
    <property type="evidence" value="ECO:0007669"/>
    <property type="project" value="UniProtKB-SubCell"/>
</dbReference>
<evidence type="ECO:0000256" key="8">
    <source>
        <dbReference type="PROSITE-ProRule" id="PRU01360"/>
    </source>
</evidence>
<evidence type="ECO:0000256" key="2">
    <source>
        <dbReference type="ARBA" id="ARBA00022448"/>
    </source>
</evidence>
<dbReference type="PANTHER" id="PTHR30069:SF29">
    <property type="entry name" value="HEMOGLOBIN AND HEMOGLOBIN-HAPTOGLOBIN-BINDING PROTEIN 1-RELATED"/>
    <property type="match status" value="1"/>
</dbReference>
<dbReference type="NCBIfam" id="TIGR04057">
    <property type="entry name" value="SusC_RagA_signa"/>
    <property type="match status" value="1"/>
</dbReference>
<evidence type="ECO:0000256" key="3">
    <source>
        <dbReference type="ARBA" id="ARBA00022452"/>
    </source>
</evidence>
<dbReference type="PROSITE" id="PS52016">
    <property type="entry name" value="TONB_DEPENDENT_REC_3"/>
    <property type="match status" value="1"/>
</dbReference>
<evidence type="ECO:0000256" key="5">
    <source>
        <dbReference type="ARBA" id="ARBA00022729"/>
    </source>
</evidence>
<dbReference type="InterPro" id="IPR023996">
    <property type="entry name" value="TonB-dep_OMP_SusC/RagA"/>
</dbReference>
<comment type="similarity">
    <text evidence="8">Belongs to the TonB-dependent receptor family.</text>
</comment>
<dbReference type="Pfam" id="PF07660">
    <property type="entry name" value="STN"/>
    <property type="match status" value="1"/>
</dbReference>
<sequence>MKYFKHPKGVRDKYWLLKSILIMKLTFILIVAFTLQSVANVYSQQKVTLNVRSADFTKVINAIQKQTNYHFVFSERKIAGTKKVSMKVENEDVNVVLDQLLDGTDLKFTQLENNLIVITTKGEVVNAAVLTGKVVDENGLGLPGVTVKIKGTSNGTVTDASGVFSINAPDNAVLVFSFLGYESQEVAVAGKTNITVKLALASKGLNEVVVTALGITKDQKKLGYSVSTVNGDQLNKAKETNVALSLQGRVAGLSVGASNGGPGSSARVLLRGLTSFSAGSPLYVINGVPMDNTQRGAAGEWGGADYGDGISNINPDDIESMTVLKGQSASALYGSRAVNGVILITTKSGKKNSPFGVEFNTNVQFDKPVDNTDYQQVYGQGIQGVKPTTLDAARNSGSLAWGSKMDGSDVMQIDGQMHKYSPVNNYIDFYRTAPSFTNTASFTGGNETGSFRLSASDLRANSMVPNSYLDRKTFNFNGGQQVTKKLNINVVANYVIENSKNRSGLSDGPGNPNNVQFLAPNQDQATLAPGTTATGKELTFTDDSYVTNPYFAAYNFVSNVNRTRLISALSAKYDFTNWLYLQGRVGYDDTNDKRVNIEPTGTGYRNDNGTMNTTNTHINEFNADVLVNAKRPIVKDLLNLDLSVGGNIRKSLLEGNFINGQNGFIIPYFYSLTNFSSRDSGPLVDPASKKQVNSAYYSADFSIKDYLVISTTGRYDYYSSISKAIGPGIFSPSVSGSFIFSELHHMNGVDLGKVRLSFAQTSNDALAFANTVYYSLNNSINGTPAASFSSQLPNLFLKPFTLKEIEAGLEMKFWGDRFGFDVTYFSRKTNNEIINGNLDWSAGYTNRYIGTGSTQNRGVEVELHGTPVRKSGFSWTPSFNFTYVKNKILQTDGITNNNIGFGTFRPGASSGIAVTSLVVGLAGPQILATDYKRDAAGNIVFDASGLPQRGDLKAQGSTIPKIYGGFNNTFNYKQFNLGFLVDYRFGNKVLSATENYSIFRGLNKLTLDGREGGVVGVGVTESGTPNTTSASAQSYYQALSRNVGAVSVLDGSFIKLRQITLGYTFNSTFLRGTPFSSIGVSAVGRNLWTIMKHTDNIDPESGFSADPRYAGIEGTSLPFARTYGLNVNFKFKN</sequence>
<evidence type="ECO:0000313" key="10">
    <source>
        <dbReference type="EMBL" id="RFZ83039.1"/>
    </source>
</evidence>
<evidence type="ECO:0000256" key="6">
    <source>
        <dbReference type="ARBA" id="ARBA00023136"/>
    </source>
</evidence>
<dbReference type="OrthoDB" id="9768177at2"/>
<reference evidence="10 11" key="1">
    <citation type="submission" date="2018-08" db="EMBL/GenBank/DDBJ databases">
        <title>Mucilaginibacter terrae sp. nov., isolated from manganese diggings.</title>
        <authorList>
            <person name="Huang Y."/>
            <person name="Zhou Z."/>
        </authorList>
    </citation>
    <scope>NUCLEOTIDE SEQUENCE [LARGE SCALE GENOMIC DNA]</scope>
    <source>
        <strain evidence="10 11">ZH6</strain>
    </source>
</reference>
<keyword evidence="4 8" id="KW-0812">Transmembrane</keyword>
<dbReference type="InterPro" id="IPR023997">
    <property type="entry name" value="TonB-dep_OMP_SusC/RagA_CS"/>
</dbReference>
<dbReference type="GO" id="GO:0044718">
    <property type="term" value="P:siderophore transmembrane transport"/>
    <property type="evidence" value="ECO:0007669"/>
    <property type="project" value="TreeGrafter"/>
</dbReference>
<dbReference type="AlphaFoldDB" id="A0A3E2NPV8"/>
<evidence type="ECO:0000313" key="11">
    <source>
        <dbReference type="Proteomes" id="UP000260823"/>
    </source>
</evidence>
<keyword evidence="3 8" id="KW-1134">Transmembrane beta strand</keyword>
<organism evidence="10 11">
    <name type="scientific">Mucilaginibacter terrenus</name>
    <dbReference type="NCBI Taxonomy" id="2482727"/>
    <lineage>
        <taxon>Bacteria</taxon>
        <taxon>Pseudomonadati</taxon>
        <taxon>Bacteroidota</taxon>
        <taxon>Sphingobacteriia</taxon>
        <taxon>Sphingobacteriales</taxon>
        <taxon>Sphingobacteriaceae</taxon>
        <taxon>Mucilaginibacter</taxon>
    </lineage>
</organism>
<keyword evidence="2 8" id="KW-0813">Transport</keyword>
<comment type="caution">
    <text evidence="10">The sequence shown here is derived from an EMBL/GenBank/DDBJ whole genome shotgun (WGS) entry which is preliminary data.</text>
</comment>
<dbReference type="SUPFAM" id="SSF49464">
    <property type="entry name" value="Carboxypeptidase regulatory domain-like"/>
    <property type="match status" value="1"/>
</dbReference>
<accession>A0A3E2NPV8</accession>
<keyword evidence="7 8" id="KW-0998">Cell outer membrane</keyword>
<keyword evidence="11" id="KW-1185">Reference proteome</keyword>
<dbReference type="InterPro" id="IPR039426">
    <property type="entry name" value="TonB-dep_rcpt-like"/>
</dbReference>
<evidence type="ECO:0000259" key="9">
    <source>
        <dbReference type="SMART" id="SM00965"/>
    </source>
</evidence>
<protein>
    <submittedName>
        <fullName evidence="10">SusC/RagA family TonB-linked outer membrane protein</fullName>
    </submittedName>
</protein>
<dbReference type="Gene3D" id="3.55.50.30">
    <property type="match status" value="1"/>
</dbReference>
<dbReference type="PANTHER" id="PTHR30069">
    <property type="entry name" value="TONB-DEPENDENT OUTER MEMBRANE RECEPTOR"/>
    <property type="match status" value="1"/>
</dbReference>
<dbReference type="GO" id="GO:0015344">
    <property type="term" value="F:siderophore uptake transmembrane transporter activity"/>
    <property type="evidence" value="ECO:0007669"/>
    <property type="project" value="TreeGrafter"/>
</dbReference>
<dbReference type="InterPro" id="IPR036942">
    <property type="entry name" value="Beta-barrel_TonB_sf"/>
</dbReference>
<dbReference type="Pfam" id="PF13715">
    <property type="entry name" value="CarbopepD_reg_2"/>
    <property type="match status" value="1"/>
</dbReference>
<dbReference type="InterPro" id="IPR011662">
    <property type="entry name" value="Secretin/TonB_short_N"/>
</dbReference>
<evidence type="ECO:0000256" key="7">
    <source>
        <dbReference type="ARBA" id="ARBA00023237"/>
    </source>
</evidence>
<evidence type="ECO:0000256" key="1">
    <source>
        <dbReference type="ARBA" id="ARBA00004571"/>
    </source>
</evidence>
<dbReference type="InterPro" id="IPR037066">
    <property type="entry name" value="Plug_dom_sf"/>
</dbReference>
<dbReference type="Gene3D" id="2.170.130.10">
    <property type="entry name" value="TonB-dependent receptor, plug domain"/>
    <property type="match status" value="1"/>
</dbReference>
<comment type="subcellular location">
    <subcellularLocation>
        <location evidence="1 8">Cell outer membrane</location>
        <topology evidence="1 8">Multi-pass membrane protein</topology>
    </subcellularLocation>
</comment>
<dbReference type="SMART" id="SM00965">
    <property type="entry name" value="STN"/>
    <property type="match status" value="1"/>
</dbReference>
<dbReference type="SUPFAM" id="SSF56935">
    <property type="entry name" value="Porins"/>
    <property type="match status" value="1"/>
</dbReference>
<dbReference type="InterPro" id="IPR008969">
    <property type="entry name" value="CarboxyPept-like_regulatory"/>
</dbReference>
<dbReference type="InterPro" id="IPR012910">
    <property type="entry name" value="Plug_dom"/>
</dbReference>
<dbReference type="EMBL" id="QWDE01000002">
    <property type="protein sequence ID" value="RFZ83039.1"/>
    <property type="molecule type" value="Genomic_DNA"/>
</dbReference>
<feature type="domain" description="Secretin/TonB short N-terminal" evidence="9">
    <location>
        <begin position="69"/>
        <end position="121"/>
    </location>
</feature>